<reference evidence="2" key="1">
    <citation type="submission" date="2021-02" db="EMBL/GenBank/DDBJ databases">
        <authorList>
            <person name="Dougan E. K."/>
            <person name="Rhodes N."/>
            <person name="Thang M."/>
            <person name="Chan C."/>
        </authorList>
    </citation>
    <scope>NUCLEOTIDE SEQUENCE</scope>
</reference>
<organism evidence="2 3">
    <name type="scientific">Symbiodinium natans</name>
    <dbReference type="NCBI Taxonomy" id="878477"/>
    <lineage>
        <taxon>Eukaryota</taxon>
        <taxon>Sar</taxon>
        <taxon>Alveolata</taxon>
        <taxon>Dinophyceae</taxon>
        <taxon>Suessiales</taxon>
        <taxon>Symbiodiniaceae</taxon>
        <taxon>Symbiodinium</taxon>
    </lineage>
</organism>
<comment type="caution">
    <text evidence="2">The sequence shown here is derived from an EMBL/GenBank/DDBJ whole genome shotgun (WGS) entry which is preliminary data.</text>
</comment>
<dbReference type="Proteomes" id="UP000604046">
    <property type="component" value="Unassembled WGS sequence"/>
</dbReference>
<feature type="signal peptide" evidence="1">
    <location>
        <begin position="1"/>
        <end position="17"/>
    </location>
</feature>
<protein>
    <submittedName>
        <fullName evidence="2">Uncharacterized protein</fullName>
    </submittedName>
</protein>
<sequence length="401" mass="45534">MSRAALVLGLGLDPLLAQRALNILEGRTYPHHPVMLQAPQESYLLEPGILTELCGLRVPAHFDCENLCNHSQWDDDRKTSLRCPFGGFRYYLNVPSRWHACHEHEAYAKSGFPYLQVSLPLIDEEYFEQVAVYQSVLRAEDSFHAMELGARWGTWGARAVALLRLRNPMPYQLFYVEHTKVHCKGLWMVMKLNNMSAHLHCTAADVPLLLHLLSSTDHLDILHADIQSAEDELLTDVQVKEAIDRSVYRVIVGTHSEDIHRRLTDVFMDWITVFNLPYGFGHCIRPLKDPNYRNAGTLPSREFWTRLRGQGCYHNTPQGMVANWDGMLILDNPHFIDATTAFSMSDLDLRIDKIRKPAGFAQGLVPQAYGGSLEGQVHIGLTVRCSAGMCWFRCYGMVWGG</sequence>
<keyword evidence="1" id="KW-0732">Signal</keyword>
<gene>
    <name evidence="2" type="ORF">SNAT2548_LOCUS34734</name>
</gene>
<accession>A0A812V0T4</accession>
<evidence type="ECO:0000313" key="3">
    <source>
        <dbReference type="Proteomes" id="UP000604046"/>
    </source>
</evidence>
<dbReference type="OrthoDB" id="412136at2759"/>
<evidence type="ECO:0000256" key="1">
    <source>
        <dbReference type="SAM" id="SignalP"/>
    </source>
</evidence>
<keyword evidence="3" id="KW-1185">Reference proteome</keyword>
<proteinExistence type="predicted"/>
<dbReference type="EMBL" id="CAJNDS010002827">
    <property type="protein sequence ID" value="CAE7611087.1"/>
    <property type="molecule type" value="Genomic_DNA"/>
</dbReference>
<evidence type="ECO:0000313" key="2">
    <source>
        <dbReference type="EMBL" id="CAE7611087.1"/>
    </source>
</evidence>
<dbReference type="AlphaFoldDB" id="A0A812V0T4"/>
<feature type="chain" id="PRO_5032771129" evidence="1">
    <location>
        <begin position="18"/>
        <end position="401"/>
    </location>
</feature>
<name>A0A812V0T4_9DINO</name>